<evidence type="ECO:0000313" key="3">
    <source>
        <dbReference type="EMBL" id="OAG09778.1"/>
    </source>
</evidence>
<dbReference type="Pfam" id="PF10282">
    <property type="entry name" value="Lactonase"/>
    <property type="match status" value="1"/>
</dbReference>
<reference evidence="3 4" key="1">
    <citation type="submission" date="2016-05" db="EMBL/GenBank/DDBJ databases">
        <title>Comparative analysis of secretome profiles of manganese(II)-oxidizing ascomycete fungi.</title>
        <authorList>
            <consortium name="DOE Joint Genome Institute"/>
            <person name="Zeiner C.A."/>
            <person name="Purvine S.O."/>
            <person name="Zink E.M."/>
            <person name="Wu S."/>
            <person name="Pasa-Tolic L."/>
            <person name="Chaput D.L."/>
            <person name="Haridas S."/>
            <person name="Grigoriev I.V."/>
            <person name="Santelli C.M."/>
            <person name="Hansel C.M."/>
        </authorList>
    </citation>
    <scope>NUCLEOTIDE SEQUENCE [LARGE SCALE GENOMIC DNA]</scope>
    <source>
        <strain evidence="3 4">AP3s5-JAC2a</strain>
    </source>
</reference>
<dbReference type="GO" id="GO:0017057">
    <property type="term" value="F:6-phosphogluconolactonase activity"/>
    <property type="evidence" value="ECO:0007669"/>
    <property type="project" value="TreeGrafter"/>
</dbReference>
<accession>A0A177CS33</accession>
<comment type="similarity">
    <text evidence="1">Belongs to the cycloisomerase 2 family.</text>
</comment>
<keyword evidence="2" id="KW-0732">Signal</keyword>
<dbReference type="PANTHER" id="PTHR30344:SF4">
    <property type="entry name" value="CYCLASE, PUTATIVE (AFU_ORTHOLOGUE AFUA_6G11580)-RELATED"/>
    <property type="match status" value="1"/>
</dbReference>
<keyword evidence="4" id="KW-1185">Reference proteome</keyword>
<feature type="chain" id="PRO_5008058518" evidence="2">
    <location>
        <begin position="19"/>
        <end position="378"/>
    </location>
</feature>
<feature type="signal peptide" evidence="2">
    <location>
        <begin position="1"/>
        <end position="18"/>
    </location>
</feature>
<organism evidence="3 4">
    <name type="scientific">Paraphaeosphaeria sporulosa</name>
    <dbReference type="NCBI Taxonomy" id="1460663"/>
    <lineage>
        <taxon>Eukaryota</taxon>
        <taxon>Fungi</taxon>
        <taxon>Dikarya</taxon>
        <taxon>Ascomycota</taxon>
        <taxon>Pezizomycotina</taxon>
        <taxon>Dothideomycetes</taxon>
        <taxon>Pleosporomycetidae</taxon>
        <taxon>Pleosporales</taxon>
        <taxon>Massarineae</taxon>
        <taxon>Didymosphaeriaceae</taxon>
        <taxon>Paraphaeosphaeria</taxon>
    </lineage>
</organism>
<dbReference type="AlphaFoldDB" id="A0A177CS33"/>
<evidence type="ECO:0000256" key="1">
    <source>
        <dbReference type="ARBA" id="ARBA00005564"/>
    </source>
</evidence>
<dbReference type="OrthoDB" id="1715191at2759"/>
<dbReference type="GeneID" id="28768052"/>
<sequence>MRLSSSILLFAAVPTVLGDKHYFFSGFFSGSLIAGVEFDDATNNMTLVNNITIQSSTGSKWIAIDERKQNLYVSATGQYQSYSITANRSLASTRNITLPPSCQNANFIAAARTPPYTVFGAPYSTGCAAHAVSVDSTGTLQSILANITYNGTSGVHGLAISPGADFVYSADDMGNAVWTHSFSDDNVTSTAQTLQYLPAPSGSDPRHLAVHPAGSWAYVVYEAANEVAVYARDEATGLLRDTNATYALLPEGFTNTSSYWADEVMFSVPPSASSSSSPKYLIASTRSRTSTSPGYVSAFALSSTGAITEQLFLLPTTASGGGANAVAPASFSEEYFAITDSAANFIEVWKIDNGGKTAAAVAQLGGFSGGPANVVWVN</sequence>
<evidence type="ECO:0000313" key="4">
    <source>
        <dbReference type="Proteomes" id="UP000077069"/>
    </source>
</evidence>
<protein>
    <submittedName>
        <fullName evidence="3">3-carboxy-cis,cis-mucoante lactonizing enzyme</fullName>
    </submittedName>
</protein>
<dbReference type="SUPFAM" id="SSF75011">
    <property type="entry name" value="3-carboxy-cis,cis-mucoante lactonizing enzyme"/>
    <property type="match status" value="1"/>
</dbReference>
<dbReference type="RefSeq" id="XP_018040143.1">
    <property type="nucleotide sequence ID" value="XM_018184566.1"/>
</dbReference>
<name>A0A177CS33_9PLEO</name>
<evidence type="ECO:0000256" key="2">
    <source>
        <dbReference type="SAM" id="SignalP"/>
    </source>
</evidence>
<dbReference type="STRING" id="1460663.A0A177CS33"/>
<dbReference type="InterPro" id="IPR015943">
    <property type="entry name" value="WD40/YVTN_repeat-like_dom_sf"/>
</dbReference>
<dbReference type="InParanoid" id="A0A177CS33"/>
<dbReference type="EMBL" id="KV441549">
    <property type="protein sequence ID" value="OAG09778.1"/>
    <property type="molecule type" value="Genomic_DNA"/>
</dbReference>
<gene>
    <name evidence="3" type="ORF">CC84DRAFT_1255743</name>
</gene>
<dbReference type="PANTHER" id="PTHR30344">
    <property type="entry name" value="6-PHOSPHOGLUCONOLACTONASE-RELATED"/>
    <property type="match status" value="1"/>
</dbReference>
<dbReference type="Gene3D" id="2.130.10.10">
    <property type="entry name" value="YVTN repeat-like/Quinoprotein amine dehydrogenase"/>
    <property type="match status" value="1"/>
</dbReference>
<proteinExistence type="inferred from homology"/>
<dbReference type="InterPro" id="IPR019405">
    <property type="entry name" value="Lactonase_7-beta_prop"/>
</dbReference>
<dbReference type="InterPro" id="IPR050282">
    <property type="entry name" value="Cycloisomerase_2"/>
</dbReference>
<dbReference type="Proteomes" id="UP000077069">
    <property type="component" value="Unassembled WGS sequence"/>
</dbReference>